<organism evidence="1 2">
    <name type="scientific">Mycolicibacterium litorale</name>
    <dbReference type="NCBI Taxonomy" id="758802"/>
    <lineage>
        <taxon>Bacteria</taxon>
        <taxon>Bacillati</taxon>
        <taxon>Actinomycetota</taxon>
        <taxon>Actinomycetes</taxon>
        <taxon>Mycobacteriales</taxon>
        <taxon>Mycobacteriaceae</taxon>
        <taxon>Mycolicibacterium</taxon>
    </lineage>
</organism>
<dbReference type="AlphaFoldDB" id="A0AAD1IHR9"/>
<accession>A0AAD1IHR9</accession>
<proteinExistence type="predicted"/>
<name>A0AAD1IHR9_9MYCO</name>
<dbReference type="Proteomes" id="UP000466607">
    <property type="component" value="Chromosome"/>
</dbReference>
<evidence type="ECO:0000313" key="1">
    <source>
        <dbReference type="EMBL" id="BBY14678.1"/>
    </source>
</evidence>
<protein>
    <submittedName>
        <fullName evidence="1">Uncharacterized protein</fullName>
    </submittedName>
</protein>
<dbReference type="Gene3D" id="6.10.140.1340">
    <property type="match status" value="1"/>
</dbReference>
<keyword evidence="2" id="KW-1185">Reference proteome</keyword>
<dbReference type="EMBL" id="AP022586">
    <property type="protein sequence ID" value="BBY14678.1"/>
    <property type="molecule type" value="Genomic_DNA"/>
</dbReference>
<reference evidence="1 2" key="1">
    <citation type="journal article" date="2019" name="Emerg. Microbes Infect.">
        <title>Comprehensive subspecies identification of 175 nontuberculous mycobacteria species based on 7547 genomic profiles.</title>
        <authorList>
            <person name="Matsumoto Y."/>
            <person name="Kinjo T."/>
            <person name="Motooka D."/>
            <person name="Nabeya D."/>
            <person name="Jung N."/>
            <person name="Uechi K."/>
            <person name="Horii T."/>
            <person name="Iida T."/>
            <person name="Fujita J."/>
            <person name="Nakamura S."/>
        </authorList>
    </citation>
    <scope>NUCLEOTIDE SEQUENCE [LARGE SCALE GENOMIC DNA]</scope>
    <source>
        <strain evidence="1 2">JCM 17423</strain>
    </source>
</reference>
<sequence>MAAPALAALTNSCAMGMLLARLPYNRGSATCDAQTIVSQLTADRSRES</sequence>
<gene>
    <name evidence="1" type="ORF">MLIT_02700</name>
</gene>
<evidence type="ECO:0000313" key="2">
    <source>
        <dbReference type="Proteomes" id="UP000466607"/>
    </source>
</evidence>